<dbReference type="EMBL" id="JACTNZ010000010">
    <property type="protein sequence ID" value="KAG5527721.1"/>
    <property type="molecule type" value="Genomic_DNA"/>
</dbReference>
<sequence length="108" mass="11522">MFEHITTIELAGYGVGTFLLCATISAPKIDSLISTSQRSSMGMCKRCGDLKMIACSGCKGLGLIKEGGPFNIIPVNNIYQSKMRSIGCTKCQSRGSFSCPECANLSEN</sequence>
<comment type="caution">
    <text evidence="1">The sequence shown here is derived from an EMBL/GenBank/DDBJ whole genome shotgun (WGS) entry which is preliminary data.</text>
</comment>
<name>A0AAV6IGQ8_9ERIC</name>
<reference evidence="1" key="1">
    <citation type="submission" date="2020-08" db="EMBL/GenBank/DDBJ databases">
        <title>Plant Genome Project.</title>
        <authorList>
            <person name="Zhang R.-G."/>
        </authorList>
    </citation>
    <scope>NUCLEOTIDE SEQUENCE</scope>
    <source>
        <strain evidence="1">WSP0</strain>
        <tissue evidence="1">Leaf</tissue>
    </source>
</reference>
<evidence type="ECO:0000313" key="2">
    <source>
        <dbReference type="Proteomes" id="UP000823749"/>
    </source>
</evidence>
<organism evidence="1 2">
    <name type="scientific">Rhododendron griersonianum</name>
    <dbReference type="NCBI Taxonomy" id="479676"/>
    <lineage>
        <taxon>Eukaryota</taxon>
        <taxon>Viridiplantae</taxon>
        <taxon>Streptophyta</taxon>
        <taxon>Embryophyta</taxon>
        <taxon>Tracheophyta</taxon>
        <taxon>Spermatophyta</taxon>
        <taxon>Magnoliopsida</taxon>
        <taxon>eudicotyledons</taxon>
        <taxon>Gunneridae</taxon>
        <taxon>Pentapetalae</taxon>
        <taxon>asterids</taxon>
        <taxon>Ericales</taxon>
        <taxon>Ericaceae</taxon>
        <taxon>Ericoideae</taxon>
        <taxon>Rhodoreae</taxon>
        <taxon>Rhododendron</taxon>
    </lineage>
</organism>
<accession>A0AAV6IGQ8</accession>
<proteinExistence type="predicted"/>
<dbReference type="Proteomes" id="UP000823749">
    <property type="component" value="Chromosome 10"/>
</dbReference>
<dbReference type="PANTHER" id="PTHR37760">
    <property type="entry name" value="CHAPERONE"/>
    <property type="match status" value="1"/>
</dbReference>
<protein>
    <submittedName>
        <fullName evidence="1">Uncharacterized protein</fullName>
    </submittedName>
</protein>
<dbReference type="PANTHER" id="PTHR37760:SF1">
    <property type="entry name" value="CHAPERONE"/>
    <property type="match status" value="1"/>
</dbReference>
<evidence type="ECO:0000313" key="1">
    <source>
        <dbReference type="EMBL" id="KAG5527721.1"/>
    </source>
</evidence>
<dbReference type="AlphaFoldDB" id="A0AAV6IGQ8"/>
<gene>
    <name evidence="1" type="ORF">RHGRI_028607</name>
</gene>
<keyword evidence="2" id="KW-1185">Reference proteome</keyword>